<accession>A0ABQ1VSE4</accession>
<dbReference type="RefSeq" id="WP_162944215.1">
    <property type="nucleotide sequence ID" value="NZ_BMIW01000008.1"/>
</dbReference>
<proteinExistence type="predicted"/>
<protein>
    <submittedName>
        <fullName evidence="1">Uncharacterized protein</fullName>
    </submittedName>
</protein>
<reference evidence="2" key="1">
    <citation type="journal article" date="2019" name="Int. J. Syst. Evol. Microbiol.">
        <title>The Global Catalogue of Microorganisms (GCM) 10K type strain sequencing project: providing services to taxonomists for standard genome sequencing and annotation.</title>
        <authorList>
            <consortium name="The Broad Institute Genomics Platform"/>
            <consortium name="The Broad Institute Genome Sequencing Center for Infectious Disease"/>
            <person name="Wu L."/>
            <person name="Ma J."/>
        </authorList>
    </citation>
    <scope>NUCLEOTIDE SEQUENCE [LARGE SCALE GENOMIC DNA]</scope>
    <source>
        <strain evidence="2">CGMCC 1.15420</strain>
    </source>
</reference>
<comment type="caution">
    <text evidence="1">The sequence shown here is derived from an EMBL/GenBank/DDBJ whole genome shotgun (WGS) entry which is preliminary data.</text>
</comment>
<name>A0ABQ1VSE4_9BACL</name>
<gene>
    <name evidence="1" type="ORF">GCM10010913_15760</name>
</gene>
<dbReference type="Proteomes" id="UP000608420">
    <property type="component" value="Unassembled WGS sequence"/>
</dbReference>
<organism evidence="1 2">
    <name type="scientific">Paenibacillus aceti</name>
    <dbReference type="NCBI Taxonomy" id="1820010"/>
    <lineage>
        <taxon>Bacteria</taxon>
        <taxon>Bacillati</taxon>
        <taxon>Bacillota</taxon>
        <taxon>Bacilli</taxon>
        <taxon>Bacillales</taxon>
        <taxon>Paenibacillaceae</taxon>
        <taxon>Paenibacillus</taxon>
    </lineage>
</organism>
<evidence type="ECO:0000313" key="1">
    <source>
        <dbReference type="EMBL" id="GGF95047.1"/>
    </source>
</evidence>
<sequence length="49" mass="5519">MSAAYHGSDDAQLAQFDELEPELLLEFAGFMKTEIEQVVARYFAGHDRA</sequence>
<keyword evidence="2" id="KW-1185">Reference proteome</keyword>
<evidence type="ECO:0000313" key="2">
    <source>
        <dbReference type="Proteomes" id="UP000608420"/>
    </source>
</evidence>
<dbReference type="EMBL" id="BMIW01000008">
    <property type="protein sequence ID" value="GGF95047.1"/>
    <property type="molecule type" value="Genomic_DNA"/>
</dbReference>